<comment type="caution">
    <text evidence="2">The sequence shown here is derived from an EMBL/GenBank/DDBJ whole genome shotgun (WGS) entry which is preliminary data.</text>
</comment>
<dbReference type="RefSeq" id="WP_263332744.1">
    <property type="nucleotide sequence ID" value="NZ_JAOVQO010000002.1"/>
</dbReference>
<evidence type="ECO:0000313" key="3">
    <source>
        <dbReference type="Proteomes" id="UP001209535"/>
    </source>
</evidence>
<keyword evidence="3" id="KW-1185">Reference proteome</keyword>
<name>A0ABT2WYN4_9RHOB</name>
<protein>
    <submittedName>
        <fullName evidence="2">Uncharacterized protein</fullName>
    </submittedName>
</protein>
<gene>
    <name evidence="2" type="ORF">OEZ60_02090</name>
</gene>
<evidence type="ECO:0000313" key="2">
    <source>
        <dbReference type="EMBL" id="MCU9846783.1"/>
    </source>
</evidence>
<dbReference type="EMBL" id="JAOVQO010000002">
    <property type="protein sequence ID" value="MCU9846783.1"/>
    <property type="molecule type" value="Genomic_DNA"/>
</dbReference>
<proteinExistence type="predicted"/>
<organism evidence="2 3">
    <name type="scientific">Albidovulum salinarum</name>
    <dbReference type="NCBI Taxonomy" id="2984153"/>
    <lineage>
        <taxon>Bacteria</taxon>
        <taxon>Pseudomonadati</taxon>
        <taxon>Pseudomonadota</taxon>
        <taxon>Alphaproteobacteria</taxon>
        <taxon>Rhodobacterales</taxon>
        <taxon>Paracoccaceae</taxon>
        <taxon>Albidovulum</taxon>
    </lineage>
</organism>
<keyword evidence="1" id="KW-0732">Signal</keyword>
<evidence type="ECO:0000256" key="1">
    <source>
        <dbReference type="SAM" id="SignalP"/>
    </source>
</evidence>
<sequence length="141" mass="14984">MKLLVAGITTIASLLFAHASVAEDFQVPVDDSFVEGGLNIQGYGKVYRFMIGILDDKTQIFVCGVGIFPDASSAYGARRITQRAGVTLNGKVILRGLSFFARAPKGADLKKQKATCRGTGVTPPKGKATFGISWPSGAIRF</sequence>
<accession>A0ABT2WYN4</accession>
<feature type="chain" id="PRO_5046546930" evidence="1">
    <location>
        <begin position="23"/>
        <end position="141"/>
    </location>
</feature>
<feature type="signal peptide" evidence="1">
    <location>
        <begin position="1"/>
        <end position="22"/>
    </location>
</feature>
<reference evidence="2 3" key="1">
    <citation type="submission" date="2022-10" db="EMBL/GenBank/DDBJ databases">
        <title>Defluviimonas sp. nov., isolated from ocean surface sediments.</title>
        <authorList>
            <person name="He W."/>
            <person name="Wang L."/>
            <person name="Zhang D.-F."/>
        </authorList>
    </citation>
    <scope>NUCLEOTIDE SEQUENCE [LARGE SCALE GENOMIC DNA]</scope>
    <source>
        <strain evidence="2 3">WL0024</strain>
    </source>
</reference>
<dbReference type="Proteomes" id="UP001209535">
    <property type="component" value="Unassembled WGS sequence"/>
</dbReference>